<comment type="caution">
    <text evidence="2">The sequence shown here is derived from an EMBL/GenBank/DDBJ whole genome shotgun (WGS) entry which is preliminary data.</text>
</comment>
<proteinExistence type="predicted"/>
<protein>
    <submittedName>
        <fullName evidence="2">AAA family ATPase</fullName>
    </submittedName>
</protein>
<accession>A0A850QRA5</accession>
<dbReference type="Pfam" id="PF13304">
    <property type="entry name" value="AAA_21"/>
    <property type="match status" value="1"/>
</dbReference>
<dbReference type="Proteomes" id="UP000533429">
    <property type="component" value="Unassembled WGS sequence"/>
</dbReference>
<dbReference type="InterPro" id="IPR003959">
    <property type="entry name" value="ATPase_AAA_core"/>
</dbReference>
<feature type="domain" description="ATPase AAA-type core" evidence="1">
    <location>
        <begin position="23"/>
        <end position="308"/>
    </location>
</feature>
<sequence length="380" mass="42655">MLNNITIQGFKCIDQESIDIAPLTILTGINSSGKSTVIQAILLTCRMAVPANRYSLQEITTPYSNVREVRNKIKNSQSININLNLTGCDKIESLGLSILDIDESLRFTGRIHLTKNQTMEDAQNNSFNHPPAMFLYENIDETFFDEAACELFYLNANRIGPQDIAPISETKVGNSGENIFGYFNEIQAKPLADELVNFPESKTLSYQVGQWISYITETQTELKTHEISPGQVSVKFDTEGLSDISASNLGAGMSYVSKIIILCLIAKKKDLVIIENPEIHLHPKSQSRLGEFFTFISNAGINLIIETHCEHIINKIRYDVYKKKISNKNIIIQYKSSINDNFQPIYLDSNGKYRSSENKNIIFPTGFFDSSLHSLIEMGG</sequence>
<dbReference type="EMBL" id="JABXOR010000744">
    <property type="protein sequence ID" value="NVP00932.1"/>
    <property type="molecule type" value="Genomic_DNA"/>
</dbReference>
<dbReference type="InterPro" id="IPR027417">
    <property type="entry name" value="P-loop_NTPase"/>
</dbReference>
<organism evidence="2 3">
    <name type="scientific">Photobacterium damselae subsp. damselae</name>
    <name type="common">Listonella damsela</name>
    <dbReference type="NCBI Taxonomy" id="85581"/>
    <lineage>
        <taxon>Bacteria</taxon>
        <taxon>Pseudomonadati</taxon>
        <taxon>Pseudomonadota</taxon>
        <taxon>Gammaproteobacteria</taxon>
        <taxon>Vibrionales</taxon>
        <taxon>Vibrionaceae</taxon>
        <taxon>Photobacterium</taxon>
    </lineage>
</organism>
<dbReference type="PANTHER" id="PTHR43581:SF2">
    <property type="entry name" value="EXCINUCLEASE ATPASE SUBUNIT"/>
    <property type="match status" value="1"/>
</dbReference>
<dbReference type="GO" id="GO:0016887">
    <property type="term" value="F:ATP hydrolysis activity"/>
    <property type="evidence" value="ECO:0007669"/>
    <property type="project" value="InterPro"/>
</dbReference>
<name>A0A850QRA5_PHODD</name>
<dbReference type="InterPro" id="IPR051396">
    <property type="entry name" value="Bact_Antivir_Def_Nuclease"/>
</dbReference>
<dbReference type="InterPro" id="IPR014592">
    <property type="entry name" value="P-loop_UCP034888"/>
</dbReference>
<gene>
    <name evidence="2" type="ORF">HWA77_11980</name>
</gene>
<evidence type="ECO:0000313" key="2">
    <source>
        <dbReference type="EMBL" id="NVP00932.1"/>
    </source>
</evidence>
<evidence type="ECO:0000313" key="3">
    <source>
        <dbReference type="Proteomes" id="UP000533429"/>
    </source>
</evidence>
<evidence type="ECO:0000259" key="1">
    <source>
        <dbReference type="Pfam" id="PF13304"/>
    </source>
</evidence>
<dbReference type="GO" id="GO:0005524">
    <property type="term" value="F:ATP binding"/>
    <property type="evidence" value="ECO:0007669"/>
    <property type="project" value="InterPro"/>
</dbReference>
<reference evidence="2 3" key="1">
    <citation type="submission" date="2020-06" db="EMBL/GenBank/DDBJ databases">
        <title>Photobacterium damselae subsp. damselae comparative genomics.</title>
        <authorList>
            <person name="Osorio C.R."/>
        </authorList>
    </citation>
    <scope>NUCLEOTIDE SEQUENCE [LARGE SCALE GENOMIC DNA]</scope>
    <source>
        <strain evidence="2 3">TW250/03</strain>
    </source>
</reference>
<dbReference type="SUPFAM" id="SSF52540">
    <property type="entry name" value="P-loop containing nucleoside triphosphate hydrolases"/>
    <property type="match status" value="1"/>
</dbReference>
<dbReference type="PIRSF" id="PIRSF034888">
    <property type="entry name" value="P-loop_UCP034888"/>
    <property type="match status" value="1"/>
</dbReference>
<dbReference type="PANTHER" id="PTHR43581">
    <property type="entry name" value="ATP/GTP PHOSPHATASE"/>
    <property type="match status" value="1"/>
</dbReference>
<dbReference type="AlphaFoldDB" id="A0A850QRA5"/>
<dbReference type="Gene3D" id="3.40.50.300">
    <property type="entry name" value="P-loop containing nucleotide triphosphate hydrolases"/>
    <property type="match status" value="1"/>
</dbReference>